<dbReference type="InterPro" id="IPR036188">
    <property type="entry name" value="FAD/NAD-bd_sf"/>
</dbReference>
<dbReference type="InterPro" id="IPR000073">
    <property type="entry name" value="AB_hydrolase_1"/>
</dbReference>
<dbReference type="SUPFAM" id="SSF51905">
    <property type="entry name" value="FAD/NAD(P)-binding domain"/>
    <property type="match status" value="1"/>
</dbReference>
<evidence type="ECO:0000313" key="5">
    <source>
        <dbReference type="Proteomes" id="UP001180724"/>
    </source>
</evidence>
<gene>
    <name evidence="4" type="ORF">RM812_35195</name>
</gene>
<evidence type="ECO:0000259" key="2">
    <source>
        <dbReference type="Pfam" id="PF00561"/>
    </source>
</evidence>
<dbReference type="SUPFAM" id="SSF53474">
    <property type="entry name" value="alpha/beta-Hydrolases"/>
    <property type="match status" value="1"/>
</dbReference>
<dbReference type="RefSeq" id="WP_311582587.1">
    <property type="nucleotide sequence ID" value="NZ_JAVRFH010000060.1"/>
</dbReference>
<evidence type="ECO:0000256" key="1">
    <source>
        <dbReference type="ARBA" id="ARBA00022801"/>
    </source>
</evidence>
<sequence length="742" mass="80559">MGISGRGRAIVLGAGMAGLFAARVLSDTYDEVVVVERDVLTDDNEPRRRVPQGRHVHALLSRGQRIIEELFPGITREFVTAGAAHGDVTGNVRWILGGRVIRQPRSGLELISASRPLIERGVRARVRALPSVHILERTSVRELLTADGERRVTGAVLADADGTTRRVEADLVIDASGRGSRTPVWLTEWGYPQVEEETFKVGLGYTTRHYDIPREAMGDDLSVHVVASPASPRGAVCARVDGNRTVVTAYGMDGDHPPTDEEGFLAFLKSLATPDVYDAVSRGTPVDELVPYRFPANLRRRYERLTGFPEGLLVIGDAVCSFNPTYAQGMTVAAIEATVLAGHLRRPGEPRATEYFADLAREALDTPWGMAIGNDTARLGLADPDSPEQRHVSRLLEAAAEHDEVAVAYVRVVSLLDPAAALSAPEITALVEHSSGARPGSLTDDGTPTERSIARGREVVPVTTGGLTFDVEMSGPDHGEPVVLLHGWPHHFESWTDVVPALNSAGLRTIAPNQRGYSPGARPEPVDQYALPLLAQDVLGLLDELGLDDAHIVGHDWGAIVAWYLAAHHPDRVRTLTAVAFPHLDAYQHAYLVDPEQQRSSKYVDLLTAEGSTQYWLDDDAARLRELLAGADNALTPEQQARYVGFHLQPGTFHASLNWYRHGTLLDGRSDMGEVTVPTTFIWSVADESVSTLAAEKTAEYVSAPYRLVTLRGVSHWQPQEVPGLVADEILARVDGTAESTG</sequence>
<dbReference type="InterPro" id="IPR029058">
    <property type="entry name" value="AB_hydrolase_fold"/>
</dbReference>
<proteinExistence type="predicted"/>
<protein>
    <submittedName>
        <fullName evidence="4">Alpha/beta fold hydrolase</fullName>
    </submittedName>
</protein>
<organism evidence="4 5">
    <name type="scientific">Streptomyces lancefieldiae</name>
    <dbReference type="NCBI Taxonomy" id="3075520"/>
    <lineage>
        <taxon>Bacteria</taxon>
        <taxon>Bacillati</taxon>
        <taxon>Actinomycetota</taxon>
        <taxon>Actinomycetes</taxon>
        <taxon>Kitasatosporales</taxon>
        <taxon>Streptomycetaceae</taxon>
        <taxon>Streptomyces</taxon>
    </lineage>
</organism>
<comment type="caution">
    <text evidence="4">The sequence shown here is derived from an EMBL/GenBank/DDBJ whole genome shotgun (WGS) entry which is preliminary data.</text>
</comment>
<dbReference type="GO" id="GO:0016787">
    <property type="term" value="F:hydrolase activity"/>
    <property type="evidence" value="ECO:0007669"/>
    <property type="project" value="UniProtKB-KW"/>
</dbReference>
<dbReference type="EMBL" id="JAVRFH010000060">
    <property type="protein sequence ID" value="MDT0615401.1"/>
    <property type="molecule type" value="Genomic_DNA"/>
</dbReference>
<reference evidence="4" key="1">
    <citation type="submission" date="2024-05" db="EMBL/GenBank/DDBJ databases">
        <title>30 novel species of actinomycetes from the DSMZ collection.</title>
        <authorList>
            <person name="Nouioui I."/>
        </authorList>
    </citation>
    <scope>NUCLEOTIDE SEQUENCE</scope>
    <source>
        <strain evidence="4">DSM 40712</strain>
    </source>
</reference>
<dbReference type="Gene3D" id="3.50.50.60">
    <property type="entry name" value="FAD/NAD(P)-binding domain"/>
    <property type="match status" value="1"/>
</dbReference>
<dbReference type="PRINTS" id="PR00412">
    <property type="entry name" value="EPOXHYDRLASE"/>
</dbReference>
<evidence type="ECO:0000313" key="4">
    <source>
        <dbReference type="EMBL" id="MDT0615401.1"/>
    </source>
</evidence>
<dbReference type="PANTHER" id="PTHR43329">
    <property type="entry name" value="EPOXIDE HYDROLASE"/>
    <property type="match status" value="1"/>
</dbReference>
<keyword evidence="1 4" id="KW-0378">Hydrolase</keyword>
<dbReference type="InterPro" id="IPR000639">
    <property type="entry name" value="Epox_hydrolase-like"/>
</dbReference>
<keyword evidence="5" id="KW-1185">Reference proteome</keyword>
<name>A0ABU3AYY2_9ACTN</name>
<evidence type="ECO:0000259" key="3">
    <source>
        <dbReference type="Pfam" id="PF01494"/>
    </source>
</evidence>
<accession>A0ABU3AYY2</accession>
<feature type="domain" description="AB hydrolase-1" evidence="2">
    <location>
        <begin position="481"/>
        <end position="717"/>
    </location>
</feature>
<dbReference type="Pfam" id="PF00561">
    <property type="entry name" value="Abhydrolase_1"/>
    <property type="match status" value="1"/>
</dbReference>
<dbReference type="Pfam" id="PF01494">
    <property type="entry name" value="FAD_binding_3"/>
    <property type="match status" value="1"/>
</dbReference>
<dbReference type="InterPro" id="IPR002938">
    <property type="entry name" value="FAD-bd"/>
</dbReference>
<feature type="domain" description="FAD-binding" evidence="3">
    <location>
        <begin position="10"/>
        <end position="344"/>
    </location>
</feature>
<dbReference type="Proteomes" id="UP001180724">
    <property type="component" value="Unassembled WGS sequence"/>
</dbReference>
<dbReference type="Gene3D" id="3.40.50.1820">
    <property type="entry name" value="alpha/beta hydrolase"/>
    <property type="match status" value="1"/>
</dbReference>